<keyword evidence="4" id="KW-0472">Membrane</keyword>
<dbReference type="eggNOG" id="COG0840">
    <property type="taxonomic scope" value="Bacteria"/>
</dbReference>
<feature type="transmembrane region" description="Helical" evidence="4">
    <location>
        <begin position="31"/>
        <end position="49"/>
    </location>
</feature>
<dbReference type="GO" id="GO:0007165">
    <property type="term" value="P:signal transduction"/>
    <property type="evidence" value="ECO:0007669"/>
    <property type="project" value="UniProtKB-KW"/>
</dbReference>
<dbReference type="HOGENOM" id="CLU_365972_0_0_12"/>
<keyword evidence="1 2" id="KW-0807">Transducer</keyword>
<feature type="coiled-coil region" evidence="3">
    <location>
        <begin position="483"/>
        <end position="510"/>
    </location>
</feature>
<protein>
    <submittedName>
        <fullName evidence="6">Methyl-accepting chemotaxis sensory transducer</fullName>
    </submittedName>
</protein>
<keyword evidence="3" id="KW-0175">Coiled coil</keyword>
<dbReference type="RefSeq" id="WP_013253584.1">
    <property type="nucleotide sequence ID" value="NC_014364.1"/>
</dbReference>
<feature type="transmembrane region" description="Helical" evidence="4">
    <location>
        <begin position="6"/>
        <end position="24"/>
    </location>
</feature>
<gene>
    <name evidence="6" type="ordered locus">Spirs_0986</name>
</gene>
<evidence type="ECO:0000313" key="7">
    <source>
        <dbReference type="Proteomes" id="UP000002318"/>
    </source>
</evidence>
<evidence type="ECO:0000256" key="2">
    <source>
        <dbReference type="PROSITE-ProRule" id="PRU00284"/>
    </source>
</evidence>
<organism evidence="6 7">
    <name type="scientific">Sediminispirochaeta smaragdinae (strain DSM 11293 / JCM 15392 / SEBR 4228)</name>
    <name type="common">Spirochaeta smaragdinae</name>
    <dbReference type="NCBI Taxonomy" id="573413"/>
    <lineage>
        <taxon>Bacteria</taxon>
        <taxon>Pseudomonadati</taxon>
        <taxon>Spirochaetota</taxon>
        <taxon>Spirochaetia</taxon>
        <taxon>Spirochaetales</taxon>
        <taxon>Spirochaetaceae</taxon>
        <taxon>Sediminispirochaeta</taxon>
    </lineage>
</organism>
<dbReference type="Pfam" id="PF13407">
    <property type="entry name" value="Peripla_BP_4"/>
    <property type="match status" value="1"/>
</dbReference>
<feature type="domain" description="Methyl-accepting transducer" evidence="5">
    <location>
        <begin position="468"/>
        <end position="704"/>
    </location>
</feature>
<evidence type="ECO:0000256" key="3">
    <source>
        <dbReference type="SAM" id="Coils"/>
    </source>
</evidence>
<dbReference type="PANTHER" id="PTHR32089">
    <property type="entry name" value="METHYL-ACCEPTING CHEMOTAXIS PROTEIN MCPB"/>
    <property type="match status" value="1"/>
</dbReference>
<proteinExistence type="predicted"/>
<name>E1RCP0_SEDSS</name>
<dbReference type="EMBL" id="CP002116">
    <property type="protein sequence ID" value="ADK80120.1"/>
    <property type="molecule type" value="Genomic_DNA"/>
</dbReference>
<accession>E1RCP0</accession>
<dbReference type="PANTHER" id="PTHR32089:SF112">
    <property type="entry name" value="LYSOZYME-LIKE PROTEIN-RELATED"/>
    <property type="match status" value="1"/>
</dbReference>
<dbReference type="InterPro" id="IPR025997">
    <property type="entry name" value="SBP_2_dom"/>
</dbReference>
<dbReference type="PROSITE" id="PS50111">
    <property type="entry name" value="CHEMOTAXIS_TRANSDUC_2"/>
    <property type="match status" value="1"/>
</dbReference>
<dbReference type="GO" id="GO:0016020">
    <property type="term" value="C:membrane"/>
    <property type="evidence" value="ECO:0007669"/>
    <property type="project" value="InterPro"/>
</dbReference>
<dbReference type="InterPro" id="IPR004089">
    <property type="entry name" value="MCPsignal_dom"/>
</dbReference>
<dbReference type="AlphaFoldDB" id="E1RCP0"/>
<dbReference type="Proteomes" id="UP000002318">
    <property type="component" value="Chromosome"/>
</dbReference>
<evidence type="ECO:0000256" key="1">
    <source>
        <dbReference type="ARBA" id="ARBA00023224"/>
    </source>
</evidence>
<dbReference type="Gene3D" id="3.40.50.2300">
    <property type="match status" value="2"/>
</dbReference>
<evidence type="ECO:0000259" key="5">
    <source>
        <dbReference type="PROSITE" id="PS50111"/>
    </source>
</evidence>
<dbReference type="SMART" id="SM00283">
    <property type="entry name" value="MA"/>
    <property type="match status" value="1"/>
</dbReference>
<dbReference type="InterPro" id="IPR028082">
    <property type="entry name" value="Peripla_BP_I"/>
</dbReference>
<evidence type="ECO:0000313" key="6">
    <source>
        <dbReference type="EMBL" id="ADK80120.1"/>
    </source>
</evidence>
<dbReference type="STRING" id="573413.Spirs_0986"/>
<dbReference type="SUPFAM" id="SSF53822">
    <property type="entry name" value="Periplasmic binding protein-like I"/>
    <property type="match status" value="2"/>
</dbReference>
<dbReference type="eggNOG" id="COG1879">
    <property type="taxonomic scope" value="Bacteria"/>
</dbReference>
<evidence type="ECO:0000256" key="4">
    <source>
        <dbReference type="SAM" id="Phobius"/>
    </source>
</evidence>
<dbReference type="Gene3D" id="1.10.287.950">
    <property type="entry name" value="Methyl-accepting chemotaxis protein"/>
    <property type="match status" value="1"/>
</dbReference>
<keyword evidence="4" id="KW-1133">Transmembrane helix</keyword>
<keyword evidence="4" id="KW-0812">Transmembrane</keyword>
<keyword evidence="7" id="KW-1185">Reference proteome</keyword>
<dbReference type="Pfam" id="PF00015">
    <property type="entry name" value="MCPsignal"/>
    <property type="match status" value="1"/>
</dbReference>
<dbReference type="SUPFAM" id="SSF58104">
    <property type="entry name" value="Methyl-accepting chemotaxis protein (MCP) signaling domain"/>
    <property type="match status" value="1"/>
</dbReference>
<sequence>MGKNTIACILSGSILLAIVVVRLLHAGIADPILCILTALLFVVVLYGWGTSFIANRRLVRYGVQAARSIRSQGIAPFERAVWEIARGNLCAHVDLSTLDVTPPPGALYRSLYSAFSASSDAIDRAMLGIASLTAEPVRRICFTGIDDYLHGQLMGQIVGARLGGEGEIAIIAVNEETNYSVLRERGFVNALHNDFSKIRVVRTVYTSRDPKRAREGIRNLLQDFPHLVAVYQLEEASTLDSLDELRRLKSPGKISFFGHGKREGFSNFFHSGYLTTTITQSPYLQGYNPLVYLFNSMVSSWKPEHPKMLITPKVITKDNFREQLGHSTESEGLAVLSEENPSRGLKLAFLIPKNEDFWPPVYKGAHDARRILAVKNCEVDIILPPKGKDHYDVDAWRGMIERLIADTYDGFAIPLFSDRLIPVINKAVDKGLLVVTYNQEPFSLRGMILEVEEKADRVAKIGEKLRRGASDSESATVDIQDALSSVQKVLDSQQQEVEQARLAMDNLSSLVGIAARETHSAGSRAEQVAAAAVGGRAAIMATKKAGDRLTSSTRATQKLINDLAKRSREIRTIIGAIEDIAAQTHLLAMNASIEAARAGEAGAGFSVVAHEIRTLSEGSSSATEKITALLEEVLNSVESAETHADEGVEVVRSSNEQVSAAENHLSEINEAASVNRTKMEEVLNALSEMETSAQSVATTIQSVMEIHHRNSGQFDRVRLSSDKLSKQIVAVARRAEELSTLANSEKELVCSFELEESNKKKA</sequence>
<reference evidence="6 7" key="1">
    <citation type="journal article" date="2010" name="Stand. Genomic Sci.">
        <title>Complete genome sequence of Spirochaeta smaragdinae type strain (SEBR 4228).</title>
        <authorList>
            <person name="Mavromatis K."/>
            <person name="Yasawong M."/>
            <person name="Chertkov O."/>
            <person name="Lapidus A."/>
            <person name="Lucas S."/>
            <person name="Nolan M."/>
            <person name="Del Rio T.G."/>
            <person name="Tice H."/>
            <person name="Cheng J.F."/>
            <person name="Pitluck S."/>
            <person name="Liolios K."/>
            <person name="Ivanova N."/>
            <person name="Tapia R."/>
            <person name="Han C."/>
            <person name="Bruce D."/>
            <person name="Goodwin L."/>
            <person name="Pati A."/>
            <person name="Chen A."/>
            <person name="Palaniappan K."/>
            <person name="Land M."/>
            <person name="Hauser L."/>
            <person name="Chang Y.J."/>
            <person name="Jeffries C.D."/>
            <person name="Detter J.C."/>
            <person name="Rohde M."/>
            <person name="Brambilla E."/>
            <person name="Spring S."/>
            <person name="Goker M."/>
            <person name="Sikorski J."/>
            <person name="Woyke T."/>
            <person name="Bristow J."/>
            <person name="Eisen J.A."/>
            <person name="Markowitz V."/>
            <person name="Hugenholtz P."/>
            <person name="Klenk H.P."/>
            <person name="Kyrpides N.C."/>
        </authorList>
    </citation>
    <scope>NUCLEOTIDE SEQUENCE [LARGE SCALE GENOMIC DNA]</scope>
    <source>
        <strain evidence="7">DSM 11293 / JCM 15392 / SEBR 4228</strain>
    </source>
</reference>
<dbReference type="OrthoDB" id="369405at2"/>
<dbReference type="KEGG" id="ssm:Spirs_0986"/>